<dbReference type="Proteomes" id="UP000099606">
    <property type="component" value="Segment"/>
</dbReference>
<protein>
    <submittedName>
        <fullName evidence="2">IMV protein</fullName>
    </submittedName>
</protein>
<keyword evidence="1" id="KW-0472">Membrane</keyword>
<name>A7XCN9_9POXV</name>
<evidence type="ECO:0000313" key="3">
    <source>
        <dbReference type="EMBL" id="ABQ43738.1"/>
    </source>
</evidence>
<evidence type="ECO:0000313" key="2">
    <source>
        <dbReference type="EMBL" id="ABQ43583.1"/>
    </source>
</evidence>
<keyword evidence="1" id="KW-1133">Transmembrane helix</keyword>
<feature type="transmembrane region" description="Helical" evidence="1">
    <location>
        <begin position="345"/>
        <end position="366"/>
    </location>
</feature>
<accession>A7XCN9</accession>
<keyword evidence="1" id="KW-0812">Transmembrane</keyword>
<dbReference type="Pfam" id="PF03003">
    <property type="entry name" value="Pox_G9-A16"/>
    <property type="match status" value="1"/>
</dbReference>
<dbReference type="EMBL" id="EF420157">
    <property type="protein sequence ID" value="ABQ43738.1"/>
    <property type="molecule type" value="Genomic_DNA"/>
</dbReference>
<organism evidence="2 5">
    <name type="scientific">Tanapox virus</name>
    <dbReference type="NCBI Taxonomy" id="99000"/>
    <lineage>
        <taxon>Viruses</taxon>
        <taxon>Varidnaviria</taxon>
        <taxon>Bamfordvirae</taxon>
        <taxon>Nucleocytoviricota</taxon>
        <taxon>Pokkesviricetes</taxon>
        <taxon>Chitovirales</taxon>
        <taxon>Poxviridae</taxon>
        <taxon>Chordopoxvirinae</taxon>
        <taxon>Yatapoxvirus</taxon>
        <taxon>Yatapoxvirus tanapox</taxon>
    </lineage>
</organism>
<proteinExistence type="predicted"/>
<sequence length="381" mass="44681">MGSSVSITSLKVAPNLADQNEKYMFINFNYPEYNKLVSFYEEMKNYNNDSLTEITPRFCLTDDLSIDYCGSFISPTIAEKYILVKGDECRSFNFRPGSMIIFKDEITKDYIDTKLPAITHKFISKGYQCKFLKKDFIIDDSSLMSCCTNLTNTQKCPSVLNNGYETSHCDLIMSNFCKHNPDSFQCLKWLRKKRKIALQTYSEICSDHMDQRFCSEFIRVVRPEFYTFGDTALINFCKKHTANRNCWCVFPPNNTLQQRFLGPKVCWLHECTDKTRDRKWLLFDQDVQRSRCKYTGCTININSLTMENSKADLIANCYNNNSVIGDIDPGKPKKNNHNKQNFPFIFWYGIIIFVSLFILFYFIVIYSKKKIKTRDINVRRR</sequence>
<reference evidence="4 5" key="1">
    <citation type="journal article" date="2007" name="Virus Res.">
        <title>Comparative genetic analysis of genomic DNA sequences of two human isolates of Tanapox virus.</title>
        <authorList>
            <person name="Nazarian S.H."/>
            <person name="Barrett J.W."/>
            <person name="Frace A.M."/>
            <person name="Olsen-Rasmussen M."/>
            <person name="Khristova M."/>
            <person name="Shaban M."/>
            <person name="Neering S."/>
            <person name="Li Y."/>
            <person name="Damon I.K."/>
            <person name="Esposito J.J."/>
            <person name="Essani K."/>
            <person name="McFadden G."/>
        </authorList>
    </citation>
    <scope>NUCLEOTIDE SEQUENCE [LARGE SCALE GENOMIC DNA]</scope>
    <source>
        <strain evidence="2">TPV-Kenya</strain>
        <strain evidence="3">TPV-RoC</strain>
    </source>
</reference>
<evidence type="ECO:0000313" key="4">
    <source>
        <dbReference type="Proteomes" id="UP000099606"/>
    </source>
</evidence>
<dbReference type="EMBL" id="EF420156">
    <property type="protein sequence ID" value="ABQ43583.1"/>
    <property type="molecule type" value="Genomic_DNA"/>
</dbReference>
<gene>
    <name evidence="2" type="primary">108L</name>
</gene>
<evidence type="ECO:0000256" key="1">
    <source>
        <dbReference type="SAM" id="Phobius"/>
    </source>
</evidence>
<evidence type="ECO:0000313" key="5">
    <source>
        <dbReference type="Proteomes" id="UP000130031"/>
    </source>
</evidence>
<dbReference type="InterPro" id="IPR004251">
    <property type="entry name" value="Pox_virus_G9/A16"/>
</dbReference>
<dbReference type="Proteomes" id="UP000130031">
    <property type="component" value="Segment"/>
</dbReference>